<dbReference type="EMBL" id="CP035806">
    <property type="protein sequence ID" value="QBE49398.1"/>
    <property type="molecule type" value="Genomic_DNA"/>
</dbReference>
<sequence>MDAKVWKAMRPEDRLLARTLAVAGLAGERQPVFSHLSAAVIWGLPVYFRHRGQADRVHLLMDRSAPGRSSATVLRHVGDLADEELCVVEGLRVTSLTRTVVDLSRSAPAETAIGCADAGLRVLFGSRRDGRLDDVEAWKEEQYRLLGDMRGMRGVAEARRMLRIADPRADSVAESVSRLQLVRLGIPHEIQAHVAGLDGENYWMDFDFIGQRTFGEMDGTVKYTDQKYMRGRTLEEVLLEEREREAQVKGITRKDFVRWGWSAIPTARRFGRVLRGFGLDVPGLG</sequence>
<evidence type="ECO:0000313" key="2">
    <source>
        <dbReference type="Proteomes" id="UP000289260"/>
    </source>
</evidence>
<protein>
    <recommendedName>
        <fullName evidence="3">Transcriptional regulator, AbiEi antitoxin, Type IV TA system</fullName>
    </recommendedName>
</protein>
<dbReference type="AlphaFoldDB" id="A0A4P6KHC3"/>
<keyword evidence="2" id="KW-1185">Reference proteome</keyword>
<evidence type="ECO:0000313" key="1">
    <source>
        <dbReference type="EMBL" id="QBE49398.1"/>
    </source>
</evidence>
<dbReference type="Proteomes" id="UP000289260">
    <property type="component" value="Chromosome"/>
</dbReference>
<gene>
    <name evidence="1" type="ORF">EVS81_11575</name>
</gene>
<name>A0A4P6KHC3_9MICO</name>
<evidence type="ECO:0008006" key="3">
    <source>
        <dbReference type="Google" id="ProtNLM"/>
    </source>
</evidence>
<organism evidence="1 2">
    <name type="scientific">Leucobacter triazinivorans</name>
    <dbReference type="NCBI Taxonomy" id="1784719"/>
    <lineage>
        <taxon>Bacteria</taxon>
        <taxon>Bacillati</taxon>
        <taxon>Actinomycetota</taxon>
        <taxon>Actinomycetes</taxon>
        <taxon>Micrococcales</taxon>
        <taxon>Microbacteriaceae</taxon>
        <taxon>Leucobacter</taxon>
    </lineage>
</organism>
<dbReference type="KEGG" id="ltr:EVS81_11575"/>
<proteinExistence type="predicted"/>
<reference evidence="1 2" key="1">
    <citation type="submission" date="2019-02" db="EMBL/GenBank/DDBJ databases">
        <authorList>
            <person name="Sun L."/>
            <person name="Pan D."/>
            <person name="Wu X."/>
        </authorList>
    </citation>
    <scope>NUCLEOTIDE SEQUENCE [LARGE SCALE GENOMIC DNA]</scope>
    <source>
        <strain evidence="1 2">JW-1</strain>
    </source>
</reference>
<dbReference type="OrthoDB" id="5517693at2"/>
<accession>A0A4P6KHC3</accession>